<reference evidence="2 3" key="2">
    <citation type="submission" date="2019-06" db="EMBL/GenBank/DDBJ databases">
        <title>A hidden player of endosymbiotic evolution: DNA virus triggered massive gene transfer.</title>
        <authorList>
            <person name="Matsuo M."/>
            <person name="Katahata A."/>
            <person name="Tachikawa M."/>
            <person name="Minakuchi Y."/>
            <person name="Noguchi H."/>
            <person name="Toyoda A."/>
            <person name="Fujiyama A."/>
            <person name="Suzuki Y."/>
            <person name="Satoh S."/>
            <person name="Nakayama T."/>
            <person name="Kamikawa R."/>
            <person name="Nomura M."/>
            <person name="Inagaki Y."/>
            <person name="Ishida K."/>
            <person name="Obokata J."/>
        </authorList>
    </citation>
    <scope>NUCLEOTIDE SEQUENCE [LARGE SCALE GENOMIC DNA]</scope>
    <source>
        <strain evidence="2 3">MYN1</strain>
    </source>
</reference>
<protein>
    <submittedName>
        <fullName evidence="2">RNA metabolism-related protein</fullName>
    </submittedName>
</protein>
<sequence length="259" mass="29471">MSLPRDLLLSDLLRHQVISETGARGLGVQAWIHPSSHRVLGWVSRPSPLHTRYVVWRLNQLCSFTQQEVLVYGNGVEIDSVILQKLPTVINSSLVNYCNQRLGIVADITINLMTGGIDNYLVARSNPNIPGSSRWGMKAHLIVNQHGNQVFTEIQSLKDLPLIRSSIRQDLITRSRHLRTRIRMMNNQAKQRVESILYSWESGELPRSPISSNSKIDEINIDNCRNHKRSSLDRQDYAANVGSINQTDDDFLLDEDPWI</sequence>
<evidence type="ECO:0000313" key="3">
    <source>
        <dbReference type="Proteomes" id="UP000503178"/>
    </source>
</evidence>
<dbReference type="EMBL" id="LC490351">
    <property type="protein sequence ID" value="BBL86166.1"/>
    <property type="molecule type" value="Genomic_DNA"/>
</dbReference>
<gene>
    <name evidence="2" type="primary">MYN1_Chr_349</name>
    <name evidence="1" type="ORF">PFK_399</name>
    <name evidence="2" type="ORF">PMYN1_Chma357</name>
</gene>
<reference evidence="1" key="1">
    <citation type="journal article" date="2017" name="Protist">
        <title>Diversity of the Photosynthetic Paulinella Species, with the Description of Paulinella micropora sp. nov. and the Chromatophore Genome Sequence for strain KR01.</title>
        <authorList>
            <person name="Lhee D."/>
            <person name="Yang E.C."/>
            <person name="Kim J.I."/>
            <person name="Nakayama T."/>
            <person name="Zuccarello G."/>
            <person name="Andersen R.A."/>
            <person name="Yoon H.S."/>
        </authorList>
    </citation>
    <scope>NUCLEOTIDE SEQUENCE</scope>
    <source>
        <strain evidence="1">FK01</strain>
    </source>
</reference>
<dbReference type="AlphaFoldDB" id="A0A1S6YI08"/>
<proteinExistence type="predicted"/>
<organism evidence="1">
    <name type="scientific">Paulinella micropora</name>
    <dbReference type="NCBI Taxonomy" id="1928728"/>
    <lineage>
        <taxon>Eukaryota</taxon>
        <taxon>Sar</taxon>
        <taxon>Rhizaria</taxon>
        <taxon>Cercozoa</taxon>
        <taxon>Imbricatea</taxon>
        <taxon>Silicofilosea</taxon>
        <taxon>Euglyphida</taxon>
        <taxon>Paulinellidae</taxon>
        <taxon>Paulinella</taxon>
    </lineage>
</organism>
<evidence type="ECO:0000313" key="1">
    <source>
        <dbReference type="EMBL" id="AQX44952.1"/>
    </source>
</evidence>
<name>A0A1S6YI08_9EUKA</name>
<evidence type="ECO:0000313" key="2">
    <source>
        <dbReference type="EMBL" id="BBL86166.1"/>
    </source>
</evidence>
<dbReference type="EMBL" id="KY124271">
    <property type="protein sequence ID" value="AQX44952.1"/>
    <property type="molecule type" value="Genomic_DNA"/>
</dbReference>
<dbReference type="Proteomes" id="UP000503178">
    <property type="component" value="Chromatophore Pltd"/>
</dbReference>
<geneLocation type="plastid" evidence="1"/>
<keyword evidence="1" id="KW-0934">Plastid</keyword>
<keyword evidence="3" id="KW-1185">Reference proteome</keyword>
<accession>A0A1S6YI08</accession>